<dbReference type="Gene3D" id="2.10.270.10">
    <property type="entry name" value="Cholin Binding"/>
    <property type="match status" value="5"/>
</dbReference>
<evidence type="ECO:0000313" key="1">
    <source>
        <dbReference type="EMBL" id="KRM35042.1"/>
    </source>
</evidence>
<accession>A0A922TMI1</accession>
<name>A0A922TMI1_9LACO</name>
<dbReference type="NCBIfam" id="TIGR04320">
    <property type="entry name" value="Surf_Exclu_PgrA"/>
    <property type="match status" value="1"/>
</dbReference>
<comment type="caution">
    <text evidence="1">The sequence shown here is derived from an EMBL/GenBank/DDBJ whole genome shotgun (WGS) entry which is preliminary data.</text>
</comment>
<reference evidence="1 2" key="1">
    <citation type="journal article" date="2015" name="Genome Announc.">
        <title>Expanding the biotechnology potential of lactobacilli through comparative genomics of 213 strains and associated genera.</title>
        <authorList>
            <person name="Sun Z."/>
            <person name="Harris H.M."/>
            <person name="McCann A."/>
            <person name="Guo C."/>
            <person name="Argimon S."/>
            <person name="Zhang W."/>
            <person name="Yang X."/>
            <person name="Jeffery I.B."/>
            <person name="Cooney J.C."/>
            <person name="Kagawa T.F."/>
            <person name="Liu W."/>
            <person name="Song Y."/>
            <person name="Salvetti E."/>
            <person name="Wrobel A."/>
            <person name="Rasinkangas P."/>
            <person name="Parkhill J."/>
            <person name="Rea M.C."/>
            <person name="O'Sullivan O."/>
            <person name="Ritari J."/>
            <person name="Douillard F.P."/>
            <person name="Paul Ross R."/>
            <person name="Yang R."/>
            <person name="Briner A.E."/>
            <person name="Felis G.E."/>
            <person name="de Vos W.M."/>
            <person name="Barrangou R."/>
            <person name="Klaenhammer T.R."/>
            <person name="Caufield P.W."/>
            <person name="Cui Y."/>
            <person name="Zhang H."/>
            <person name="O'Toole P.W."/>
        </authorList>
    </citation>
    <scope>NUCLEOTIDE SEQUENCE [LARGE SCALE GENOMIC DNA]</scope>
    <source>
        <strain evidence="1 2">DSM 8475</strain>
    </source>
</reference>
<dbReference type="SUPFAM" id="SSF69360">
    <property type="entry name" value="Cell wall binding repeat"/>
    <property type="match status" value="1"/>
</dbReference>
<gene>
    <name evidence="1" type="ORF">FD34_GL000965</name>
</gene>
<proteinExistence type="predicted"/>
<organism evidence="1 2">
    <name type="scientific">Limosilactobacillus pontis DSM 8475</name>
    <dbReference type="NCBI Taxonomy" id="1423794"/>
    <lineage>
        <taxon>Bacteria</taxon>
        <taxon>Bacillati</taxon>
        <taxon>Bacillota</taxon>
        <taxon>Bacilli</taxon>
        <taxon>Lactobacillales</taxon>
        <taxon>Lactobacillaceae</taxon>
        <taxon>Limosilactobacillus</taxon>
    </lineage>
</organism>
<evidence type="ECO:0000313" key="2">
    <source>
        <dbReference type="Proteomes" id="UP000051085"/>
    </source>
</evidence>
<dbReference type="AlphaFoldDB" id="A0A922TMI1"/>
<dbReference type="InterPro" id="IPR027607">
    <property type="entry name" value="Surf_Exclu_SEC10/PgrA"/>
</dbReference>
<dbReference type="EMBL" id="AZGO01000066">
    <property type="protein sequence ID" value="KRM35042.1"/>
    <property type="molecule type" value="Genomic_DNA"/>
</dbReference>
<dbReference type="Proteomes" id="UP000051085">
    <property type="component" value="Unassembled WGS sequence"/>
</dbReference>
<sequence>MNQYALNLVNQVRYEFNEQPFIQNQNSIDTVKKMALEYQAKNESLLNGHWHDESILQGHAENISAFQIYINNVSGLRARPFDEAQGRDFINANNVPLFSVSNMDDLQAMIYYGVTLMLFKDADDTFGHAQNFLTNYQANLLSVYPSLTEGTGTGKYADGTTFTYKLQNVDMHFIWAGTDQASANQPSDANVTGWRLSQDHNHYVYYENNQPLSGRQYVELPTINGVGTSWYLIDNGVVQSGIQAWAGSYYYFDPANYLRDNNVWAIAWGNKYYFGNDGQAVTGVQNINGTYYYFTPGTYYLASKKDYVQSQWGDWYLVGDNGQLLSGVQQWAGSYYYFDPSTYLKVTNAYRQSQWGDWYLFGSDGRILTGVQQWAGSYYYFDPVTYLRVDNQYVQSQWGSWYLFGPDGRIVTGLYKWMGSLYYFDPVTYLKVTNQYVYLNGVRYWANASGQLSLAQ</sequence>
<protein>
    <submittedName>
        <fullName evidence="1">Dextransucrase</fullName>
    </submittedName>
</protein>